<protein>
    <recommendedName>
        <fullName evidence="3">ASCH domain-containing protein</fullName>
    </recommendedName>
</protein>
<dbReference type="STRING" id="1218507.JF74_02210"/>
<dbReference type="Proteomes" id="UP000033531">
    <property type="component" value="Unassembled WGS sequence"/>
</dbReference>
<dbReference type="EMBL" id="JXLI01000005">
    <property type="protein sequence ID" value="KJY58185.1"/>
    <property type="molecule type" value="Genomic_DNA"/>
</dbReference>
<name>A0A0F4LHW7_9LACO</name>
<organism evidence="1 2">
    <name type="scientific">Lactobacillus melliventris</name>
    <dbReference type="NCBI Taxonomy" id="1218507"/>
    <lineage>
        <taxon>Bacteria</taxon>
        <taxon>Bacillati</taxon>
        <taxon>Bacillota</taxon>
        <taxon>Bacilli</taxon>
        <taxon>Lactobacillales</taxon>
        <taxon>Lactobacillaceae</taxon>
        <taxon>Lactobacillus</taxon>
    </lineage>
</organism>
<evidence type="ECO:0000313" key="1">
    <source>
        <dbReference type="EMBL" id="KJY58185.1"/>
    </source>
</evidence>
<dbReference type="RefSeq" id="WP_046324174.1">
    <property type="nucleotide sequence ID" value="NZ_JBHTMT010000011.1"/>
</dbReference>
<accession>A0A0F4LHW7</accession>
<comment type="caution">
    <text evidence="1">The sequence shown here is derived from an EMBL/GenBank/DDBJ whole genome shotgun (WGS) entry which is preliminary data.</text>
</comment>
<dbReference type="HOGENOM" id="CLU_1560976_0_0_9"/>
<reference evidence="1 2" key="1">
    <citation type="submission" date="2015-01" db="EMBL/GenBank/DDBJ databases">
        <title>Comparative genomics of the lactic acid bacteria isolated from the honey bee gut.</title>
        <authorList>
            <person name="Ellegaard K.M."/>
            <person name="Tamarit D."/>
            <person name="Javelind E."/>
            <person name="Olofsson T."/>
            <person name="Andersson S.G."/>
            <person name="Vasquez A."/>
        </authorList>
    </citation>
    <scope>NUCLEOTIDE SEQUENCE [LARGE SCALE GENOMIC DNA]</scope>
    <source>
        <strain evidence="1 2">Hma8</strain>
    </source>
</reference>
<gene>
    <name evidence="1" type="ORF">JF74_02210</name>
</gene>
<proteinExistence type="predicted"/>
<dbReference type="AlphaFoldDB" id="A0A0F4LHW7"/>
<evidence type="ECO:0000313" key="2">
    <source>
        <dbReference type="Proteomes" id="UP000033531"/>
    </source>
</evidence>
<dbReference type="OrthoDB" id="2325229at2"/>
<sequence>MCTIKDKVYDPFLPTLLISLHEEYVKEIVTGQKIIEYRKSFFKDSFQAFVYTTGSNGGIQLFIKCAPLIRSNAATLAQIGQEIQKDDYGEIYDYFMPKNDGCIIPILKSCALKKISLKQLRAVLPEIVVPQKYLFLDRPDKKDLLDFLLKQEYDNLFINKWDERYAKIRQIVEENK</sequence>
<dbReference type="PATRIC" id="fig|1218507.3.peg.383"/>
<evidence type="ECO:0008006" key="3">
    <source>
        <dbReference type="Google" id="ProtNLM"/>
    </source>
</evidence>